<keyword evidence="1" id="KW-0436">Ligase</keyword>
<dbReference type="OrthoDB" id="417697at2759"/>
<dbReference type="VEuPathDB" id="FungiDB:SPPG_07782"/>
<dbReference type="AlphaFoldDB" id="A0A0L0H7R7"/>
<evidence type="ECO:0000313" key="1">
    <source>
        <dbReference type="EMBL" id="KNC96961.1"/>
    </source>
</evidence>
<gene>
    <name evidence="1" type="ORF">SPPG_07782</name>
</gene>
<sequence length="217" mass="24453">MTFPSTTDNPRVNSAVKAFFAIHQTDPNIVASPDHTEIPYSVLYHSRLVHWTQTLSAPDTPSEPLFLAAHTQHIRRWTVPRASFPEGLAGYKRWRSSLAKFHAEEAERVLRESGYGDEDADIIQRVKDLLQKRNLKTDAEMQLFEDAICLVFLEKEFEAFVAKYDEAKVIDVLRKTWVKMGSKGHEAALQLAGGLPEDLQAVVHKALTEDASDPKVA</sequence>
<dbReference type="STRING" id="645134.A0A0L0H7R7"/>
<dbReference type="OMA" id="YAQKMTK"/>
<dbReference type="InterPro" id="IPR025255">
    <property type="entry name" value="DUF4202"/>
</dbReference>
<organism evidence="1 2">
    <name type="scientific">Spizellomyces punctatus (strain DAOM BR117)</name>
    <dbReference type="NCBI Taxonomy" id="645134"/>
    <lineage>
        <taxon>Eukaryota</taxon>
        <taxon>Fungi</taxon>
        <taxon>Fungi incertae sedis</taxon>
        <taxon>Chytridiomycota</taxon>
        <taxon>Chytridiomycota incertae sedis</taxon>
        <taxon>Chytridiomycetes</taxon>
        <taxon>Spizellomycetales</taxon>
        <taxon>Spizellomycetaceae</taxon>
        <taxon>Spizellomyces</taxon>
    </lineage>
</organism>
<keyword evidence="2" id="KW-1185">Reference proteome</keyword>
<dbReference type="Proteomes" id="UP000053201">
    <property type="component" value="Unassembled WGS sequence"/>
</dbReference>
<dbReference type="GO" id="GO:0004812">
    <property type="term" value="F:aminoacyl-tRNA ligase activity"/>
    <property type="evidence" value="ECO:0007669"/>
    <property type="project" value="UniProtKB-KW"/>
</dbReference>
<dbReference type="GeneID" id="27690975"/>
<proteinExistence type="predicted"/>
<name>A0A0L0H7R7_SPIPD</name>
<protein>
    <submittedName>
        <fullName evidence="1">Glutamyl-tRNA synthetase</fullName>
    </submittedName>
</protein>
<keyword evidence="1" id="KW-0030">Aminoacyl-tRNA synthetase</keyword>
<evidence type="ECO:0000313" key="2">
    <source>
        <dbReference type="Proteomes" id="UP000053201"/>
    </source>
</evidence>
<dbReference type="PANTHER" id="PTHR41729:SF1">
    <property type="entry name" value="GLUTAMYL-TRNA SYNTHETASE"/>
    <property type="match status" value="1"/>
</dbReference>
<dbReference type="eggNOG" id="ENOG502S0KS">
    <property type="taxonomic scope" value="Eukaryota"/>
</dbReference>
<dbReference type="Pfam" id="PF13875">
    <property type="entry name" value="DUF4202"/>
    <property type="match status" value="1"/>
</dbReference>
<accession>A0A0L0H7R7</accession>
<reference evidence="1 2" key="1">
    <citation type="submission" date="2009-08" db="EMBL/GenBank/DDBJ databases">
        <title>The Genome Sequence of Spizellomyces punctatus strain DAOM BR117.</title>
        <authorList>
            <consortium name="The Broad Institute Genome Sequencing Platform"/>
            <person name="Russ C."/>
            <person name="Cuomo C."/>
            <person name="Shea T."/>
            <person name="Young S.K."/>
            <person name="Zeng Q."/>
            <person name="Koehrsen M."/>
            <person name="Haas B."/>
            <person name="Borodovsky M."/>
            <person name="Guigo R."/>
            <person name="Alvarado L."/>
            <person name="Berlin A."/>
            <person name="Bochicchio J."/>
            <person name="Borenstein D."/>
            <person name="Chapman S."/>
            <person name="Chen Z."/>
            <person name="Engels R."/>
            <person name="Freedman E."/>
            <person name="Gellesch M."/>
            <person name="Goldberg J."/>
            <person name="Griggs A."/>
            <person name="Gujja S."/>
            <person name="Heiman D."/>
            <person name="Hepburn T."/>
            <person name="Howarth C."/>
            <person name="Jen D."/>
            <person name="Larson L."/>
            <person name="Lewis B."/>
            <person name="Mehta T."/>
            <person name="Park D."/>
            <person name="Pearson M."/>
            <person name="Roberts A."/>
            <person name="Saif S."/>
            <person name="Shenoy N."/>
            <person name="Sisk P."/>
            <person name="Stolte C."/>
            <person name="Sykes S."/>
            <person name="Thomson T."/>
            <person name="Walk T."/>
            <person name="White J."/>
            <person name="Yandava C."/>
            <person name="Burger G."/>
            <person name="Gray M.W."/>
            <person name="Holland P.W.H."/>
            <person name="King N."/>
            <person name="Lang F.B.F."/>
            <person name="Roger A.J."/>
            <person name="Ruiz-Trillo I."/>
            <person name="Lander E."/>
            <person name="Nusbaum C."/>
        </authorList>
    </citation>
    <scope>NUCLEOTIDE SEQUENCE [LARGE SCALE GENOMIC DNA]</scope>
    <source>
        <strain evidence="1 2">DAOM BR117</strain>
    </source>
</reference>
<dbReference type="PANTHER" id="PTHR41729">
    <property type="entry name" value="GLUTAMYL-TRNA SYNTHETASE"/>
    <property type="match status" value="1"/>
</dbReference>
<dbReference type="RefSeq" id="XP_016605001.1">
    <property type="nucleotide sequence ID" value="XM_016755938.1"/>
</dbReference>
<dbReference type="EMBL" id="KQ257466">
    <property type="protein sequence ID" value="KNC96961.1"/>
    <property type="molecule type" value="Genomic_DNA"/>
</dbReference>
<dbReference type="InParanoid" id="A0A0L0H7R7"/>